<evidence type="ECO:0000313" key="3">
    <source>
        <dbReference type="Proteomes" id="UP000236340"/>
    </source>
</evidence>
<evidence type="ECO:0000313" key="2">
    <source>
        <dbReference type="EMBL" id="PNU20645.1"/>
    </source>
</evidence>
<sequence length="85" mass="9906">MTDQEVIALINRTLCEEFELDPETMHPGVTLYDELELDSLDAVDMVVALEQAFQIRIREEERMRQIRTLGEIHAYVLEKYHALAS</sequence>
<dbReference type="OrthoDB" id="3392378at2"/>
<reference evidence="2 3" key="1">
    <citation type="journal article" date="2018" name="Genome Announc.">
        <title>Genome Sequence of Geothermobacter sp. HR-1 Iron Reducer from the Loihi Seamount.</title>
        <authorList>
            <person name="Smith H."/>
            <person name="Abuyen K."/>
            <person name="Tremblay J."/>
            <person name="Savalia P."/>
            <person name="Perez-Rodriguez I."/>
            <person name="Emerson D."/>
            <person name="Tully B."/>
            <person name="Amend J."/>
        </authorList>
    </citation>
    <scope>NUCLEOTIDE SEQUENCE [LARGE SCALE GENOMIC DNA]</scope>
    <source>
        <strain evidence="2 3">HR-1</strain>
    </source>
</reference>
<feature type="domain" description="Carrier" evidence="1">
    <location>
        <begin position="1"/>
        <end position="80"/>
    </location>
</feature>
<dbReference type="EMBL" id="PPFX01000010">
    <property type="protein sequence ID" value="PNU20645.1"/>
    <property type="molecule type" value="Genomic_DNA"/>
</dbReference>
<dbReference type="Proteomes" id="UP000236340">
    <property type="component" value="Unassembled WGS sequence"/>
</dbReference>
<gene>
    <name evidence="2" type="ORF">C2E25_06260</name>
</gene>
<comment type="caution">
    <text evidence="2">The sequence shown here is derived from an EMBL/GenBank/DDBJ whole genome shotgun (WGS) entry which is preliminary data.</text>
</comment>
<evidence type="ECO:0000259" key="1">
    <source>
        <dbReference type="PROSITE" id="PS50075"/>
    </source>
</evidence>
<dbReference type="InterPro" id="IPR009081">
    <property type="entry name" value="PP-bd_ACP"/>
</dbReference>
<accession>A0A2K2HBH5</accession>
<dbReference type="RefSeq" id="WP_103114914.1">
    <property type="nucleotide sequence ID" value="NZ_PPFX01000010.1"/>
</dbReference>
<dbReference type="AlphaFoldDB" id="A0A2K2HBH5"/>
<dbReference type="Gene3D" id="1.10.1200.10">
    <property type="entry name" value="ACP-like"/>
    <property type="match status" value="1"/>
</dbReference>
<proteinExistence type="predicted"/>
<protein>
    <submittedName>
        <fullName evidence="2">Acyl carrier protein</fullName>
    </submittedName>
</protein>
<dbReference type="InterPro" id="IPR036736">
    <property type="entry name" value="ACP-like_sf"/>
</dbReference>
<organism evidence="2 3">
    <name type="scientific">Geothermobacter hydrogeniphilus</name>
    <dbReference type="NCBI Taxonomy" id="1969733"/>
    <lineage>
        <taxon>Bacteria</taxon>
        <taxon>Pseudomonadati</taxon>
        <taxon>Thermodesulfobacteriota</taxon>
        <taxon>Desulfuromonadia</taxon>
        <taxon>Desulfuromonadales</taxon>
        <taxon>Geothermobacteraceae</taxon>
        <taxon>Geothermobacter</taxon>
    </lineage>
</organism>
<name>A0A2K2HBH5_9BACT</name>
<dbReference type="SUPFAM" id="SSF47336">
    <property type="entry name" value="ACP-like"/>
    <property type="match status" value="1"/>
</dbReference>
<dbReference type="PROSITE" id="PS50075">
    <property type="entry name" value="CARRIER"/>
    <property type="match status" value="1"/>
</dbReference>
<dbReference type="Pfam" id="PF00550">
    <property type="entry name" value="PP-binding"/>
    <property type="match status" value="1"/>
</dbReference>